<evidence type="ECO:0000313" key="1">
    <source>
        <dbReference type="EMBL" id="PPK80288.1"/>
    </source>
</evidence>
<proteinExistence type="predicted"/>
<reference evidence="1 2" key="1">
    <citation type="submission" date="2018-02" db="EMBL/GenBank/DDBJ databases">
        <title>Genomic Encyclopedia of Archaeal and Bacterial Type Strains, Phase II (KMG-II): from individual species to whole genera.</title>
        <authorList>
            <person name="Goeker M."/>
        </authorList>
    </citation>
    <scope>NUCLEOTIDE SEQUENCE [LARGE SCALE GENOMIC DNA]</scope>
    <source>
        <strain evidence="1 2">DSM 3808</strain>
    </source>
</reference>
<comment type="caution">
    <text evidence="1">The sequence shown here is derived from an EMBL/GenBank/DDBJ whole genome shotgun (WGS) entry which is preliminary data.</text>
</comment>
<dbReference type="Proteomes" id="UP000237749">
    <property type="component" value="Unassembled WGS sequence"/>
</dbReference>
<name>A0A2S6HRM7_9FIRM</name>
<dbReference type="RefSeq" id="WP_104437602.1">
    <property type="nucleotide sequence ID" value="NZ_PTJA01000007.1"/>
</dbReference>
<sequence>MNSKFDVLSEMEQKSIFAGAAEVPMSPLYLTKTACEVKATALVVTGTVKNISIHSVAQEIFAHACCYYGASVLKGLGVENDIVDDIYRRANPVNIDDGLDTPKRVAAYILIWNLAPDVFPL</sequence>
<gene>
    <name evidence="1" type="ORF">BXY41_107221</name>
</gene>
<evidence type="ECO:0000313" key="2">
    <source>
        <dbReference type="Proteomes" id="UP000237749"/>
    </source>
</evidence>
<protein>
    <submittedName>
        <fullName evidence="1">Uncharacterized protein</fullName>
    </submittedName>
</protein>
<dbReference type="AlphaFoldDB" id="A0A2S6HRM7"/>
<organism evidence="1 2">
    <name type="scientific">Lacrimispora xylanisolvens</name>
    <dbReference type="NCBI Taxonomy" id="384636"/>
    <lineage>
        <taxon>Bacteria</taxon>
        <taxon>Bacillati</taxon>
        <taxon>Bacillota</taxon>
        <taxon>Clostridia</taxon>
        <taxon>Lachnospirales</taxon>
        <taxon>Lachnospiraceae</taxon>
        <taxon>Lacrimispora</taxon>
    </lineage>
</organism>
<keyword evidence="2" id="KW-1185">Reference proteome</keyword>
<dbReference type="EMBL" id="PTJA01000007">
    <property type="protein sequence ID" value="PPK80288.1"/>
    <property type="molecule type" value="Genomic_DNA"/>
</dbReference>
<accession>A0A2S6HRM7</accession>